<comment type="caution">
    <text evidence="1">The sequence shown here is derived from an EMBL/GenBank/DDBJ whole genome shotgun (WGS) entry which is preliminary data.</text>
</comment>
<evidence type="ECO:0000313" key="2">
    <source>
        <dbReference type="Proteomes" id="UP001153269"/>
    </source>
</evidence>
<reference evidence="1" key="1">
    <citation type="submission" date="2020-03" db="EMBL/GenBank/DDBJ databases">
        <authorList>
            <person name="Weist P."/>
        </authorList>
    </citation>
    <scope>NUCLEOTIDE SEQUENCE</scope>
</reference>
<dbReference type="AlphaFoldDB" id="A0A9N7VK05"/>
<evidence type="ECO:0000313" key="1">
    <source>
        <dbReference type="EMBL" id="CAB1452373.1"/>
    </source>
</evidence>
<dbReference type="Proteomes" id="UP001153269">
    <property type="component" value="Unassembled WGS sequence"/>
</dbReference>
<dbReference type="EMBL" id="CADEAL010004125">
    <property type="protein sequence ID" value="CAB1452373.1"/>
    <property type="molecule type" value="Genomic_DNA"/>
</dbReference>
<proteinExistence type="predicted"/>
<protein>
    <submittedName>
        <fullName evidence="1">Uncharacterized protein</fullName>
    </submittedName>
</protein>
<accession>A0A9N7VK05</accession>
<organism evidence="1 2">
    <name type="scientific">Pleuronectes platessa</name>
    <name type="common">European plaice</name>
    <dbReference type="NCBI Taxonomy" id="8262"/>
    <lineage>
        <taxon>Eukaryota</taxon>
        <taxon>Metazoa</taxon>
        <taxon>Chordata</taxon>
        <taxon>Craniata</taxon>
        <taxon>Vertebrata</taxon>
        <taxon>Euteleostomi</taxon>
        <taxon>Actinopterygii</taxon>
        <taxon>Neopterygii</taxon>
        <taxon>Teleostei</taxon>
        <taxon>Neoteleostei</taxon>
        <taxon>Acanthomorphata</taxon>
        <taxon>Carangaria</taxon>
        <taxon>Pleuronectiformes</taxon>
        <taxon>Pleuronectoidei</taxon>
        <taxon>Pleuronectidae</taxon>
        <taxon>Pleuronectes</taxon>
    </lineage>
</organism>
<keyword evidence="2" id="KW-1185">Reference proteome</keyword>
<gene>
    <name evidence="1" type="ORF">PLEPLA_LOCUS40113</name>
</gene>
<name>A0A9N7VK05_PLEPL</name>
<sequence>MHSDVRGLLLLGKSHGGGIDQFARTSQRLVCPVHPQTYILQMRRMRTDKSSQWTNNGETLDTCQEHGGHIFPMENEFDRLLFKETNEKKQVFCSSTDRKQSSRHLLSDPTVIACH</sequence>